<evidence type="ECO:0000313" key="1">
    <source>
        <dbReference type="EMBL" id="SCB62094.1"/>
    </source>
</evidence>
<dbReference type="AlphaFoldDB" id="A0A1C3YCS9"/>
<organism evidence="1 2">
    <name type="scientific">Rhizobium aethiopicum</name>
    <dbReference type="NCBI Taxonomy" id="1138170"/>
    <lineage>
        <taxon>Bacteria</taxon>
        <taxon>Pseudomonadati</taxon>
        <taxon>Pseudomonadota</taxon>
        <taxon>Alphaproteobacteria</taxon>
        <taxon>Hyphomicrobiales</taxon>
        <taxon>Rhizobiaceae</taxon>
        <taxon>Rhizobium/Agrobacterium group</taxon>
        <taxon>Rhizobium</taxon>
    </lineage>
</organism>
<proteinExistence type="predicted"/>
<dbReference type="EMBL" id="FMAJ01000032">
    <property type="protein sequence ID" value="SCB62094.1"/>
    <property type="molecule type" value="Genomic_DNA"/>
</dbReference>
<protein>
    <submittedName>
        <fullName evidence="1">Uncharacterized protein</fullName>
    </submittedName>
</protein>
<name>A0A1C3YCS9_9HYPH</name>
<evidence type="ECO:0000313" key="2">
    <source>
        <dbReference type="Proteomes" id="UP000198723"/>
    </source>
</evidence>
<gene>
    <name evidence="1" type="ORF">GA0061105_1322</name>
</gene>
<sequence>MASLSCLMAVKGIERATSWIMGYCDWNLVEMAQVLTEIVRQAEQSHFGARMLDTSSNLDEMIGVSKALGKVFVRSGPPGLRRTGRK</sequence>
<dbReference type="Proteomes" id="UP000198723">
    <property type="component" value="Unassembled WGS sequence"/>
</dbReference>
<dbReference type="STRING" id="1138170.GA0061105_1322"/>
<accession>A0A1C3YCS9</accession>
<reference evidence="1 2" key="1">
    <citation type="submission" date="2016-08" db="EMBL/GenBank/DDBJ databases">
        <authorList>
            <person name="Seilhamer J.J."/>
        </authorList>
    </citation>
    <scope>NUCLEOTIDE SEQUENCE [LARGE SCALE GENOMIC DNA]</scope>
    <source>
        <strain evidence="1 2">HBR26</strain>
    </source>
</reference>